<evidence type="ECO:0000256" key="2">
    <source>
        <dbReference type="ARBA" id="ARBA00009077"/>
    </source>
</evidence>
<dbReference type="EMBL" id="LR877153">
    <property type="protein sequence ID" value="CAD2217651.1"/>
    <property type="molecule type" value="Genomic_DNA"/>
</dbReference>
<evidence type="ECO:0000256" key="1">
    <source>
        <dbReference type="ARBA" id="ARBA00001933"/>
    </source>
</evidence>
<dbReference type="Gene3D" id="3.90.1150.10">
    <property type="entry name" value="Aspartate Aminotransferase, domain 1"/>
    <property type="match status" value="1"/>
</dbReference>
<comment type="similarity">
    <text evidence="2 9">Belongs to the trans-sulfuration enzymes family.</text>
</comment>
<dbReference type="PROSITE" id="PS00868">
    <property type="entry name" value="CYS_MET_METAB_PP"/>
    <property type="match status" value="1"/>
</dbReference>
<dbReference type="GO" id="GO:0019450">
    <property type="term" value="P:L-cysteine catabolic process to pyruvate"/>
    <property type="evidence" value="ECO:0007669"/>
    <property type="project" value="TreeGrafter"/>
</dbReference>
<comment type="catalytic activity">
    <reaction evidence="7">
        <text>an S-substituted L-cysteine + H2O = a thiol + pyruvate + NH4(+)</text>
        <dbReference type="Rhea" id="RHEA:18121"/>
        <dbReference type="ChEBI" id="CHEBI:15361"/>
        <dbReference type="ChEBI" id="CHEBI:15377"/>
        <dbReference type="ChEBI" id="CHEBI:28938"/>
        <dbReference type="ChEBI" id="CHEBI:29256"/>
        <dbReference type="ChEBI" id="CHEBI:58717"/>
        <dbReference type="EC" id="4.4.1.13"/>
    </reaction>
</comment>
<dbReference type="OrthoDB" id="3512640at2759"/>
<dbReference type="InterPro" id="IPR015421">
    <property type="entry name" value="PyrdxlP-dep_Trfase_major"/>
</dbReference>
<dbReference type="PANTHER" id="PTHR43500:SF1">
    <property type="entry name" value="CYSTATHIONINE BETA-LYASE-RELATED"/>
    <property type="match status" value="1"/>
</dbReference>
<comment type="catalytic activity">
    <reaction evidence="6">
        <text>L,L-cystathionine + H2O = L-homocysteine + pyruvate + NH4(+)</text>
        <dbReference type="Rhea" id="RHEA:13965"/>
        <dbReference type="ChEBI" id="CHEBI:15361"/>
        <dbReference type="ChEBI" id="CHEBI:15377"/>
        <dbReference type="ChEBI" id="CHEBI:28938"/>
        <dbReference type="ChEBI" id="CHEBI:58161"/>
        <dbReference type="ChEBI" id="CHEBI:58199"/>
    </reaction>
</comment>
<dbReference type="PIRSF" id="PIRSF001434">
    <property type="entry name" value="CGS"/>
    <property type="match status" value="1"/>
</dbReference>
<keyword evidence="11" id="KW-1185">Reference proteome</keyword>
<evidence type="ECO:0000313" key="10">
    <source>
        <dbReference type="EMBL" id="CAD2217651.1"/>
    </source>
</evidence>
<feature type="modified residue" description="N6-(pyridoxal phosphate)lysine" evidence="8">
    <location>
        <position position="213"/>
    </location>
</feature>
<accession>A0A7G2CF98</accession>
<dbReference type="InterPro" id="IPR006233">
    <property type="entry name" value="Cys_b_lyase_bac"/>
</dbReference>
<dbReference type="GO" id="GO:0019346">
    <property type="term" value="P:transsulfuration"/>
    <property type="evidence" value="ECO:0007669"/>
    <property type="project" value="InterPro"/>
</dbReference>
<comment type="cofactor">
    <cofactor evidence="1 9">
        <name>pyridoxal 5'-phosphate</name>
        <dbReference type="ChEBI" id="CHEBI:597326"/>
    </cofactor>
</comment>
<evidence type="ECO:0000256" key="4">
    <source>
        <dbReference type="ARBA" id="ARBA00023239"/>
    </source>
</evidence>
<keyword evidence="4" id="KW-0456">Lyase</keyword>
<dbReference type="GO" id="GO:0047804">
    <property type="term" value="F:cysteine-S-conjugate beta-lyase activity"/>
    <property type="evidence" value="ECO:0007669"/>
    <property type="project" value="UniProtKB-EC"/>
</dbReference>
<comment type="pathway">
    <text evidence="5">Amino-acid biosynthesis; L-methionine biosynthesis via de novo pathway; L-homocysteine from L-cystathionine: step 1/1.</text>
</comment>
<dbReference type="AlphaFoldDB" id="A0A7G2CF98"/>
<keyword evidence="3 8" id="KW-0663">Pyridoxal phosphate</keyword>
<proteinExistence type="inferred from homology"/>
<evidence type="ECO:0000256" key="9">
    <source>
        <dbReference type="RuleBase" id="RU362118"/>
    </source>
</evidence>
<dbReference type="Pfam" id="PF01053">
    <property type="entry name" value="Cys_Met_Meta_PP"/>
    <property type="match status" value="1"/>
</dbReference>
<dbReference type="InterPro" id="IPR015424">
    <property type="entry name" value="PyrdxlP-dep_Trfase"/>
</dbReference>
<evidence type="ECO:0000256" key="8">
    <source>
        <dbReference type="PIRSR" id="PIRSR001434-2"/>
    </source>
</evidence>
<dbReference type="Proteomes" id="UP000515908">
    <property type="component" value="Chromosome 09"/>
</dbReference>
<evidence type="ECO:0000256" key="5">
    <source>
        <dbReference type="ARBA" id="ARBA00046315"/>
    </source>
</evidence>
<dbReference type="PANTHER" id="PTHR43500">
    <property type="entry name" value="CYSTATHIONINE BETA-LYASE-RELATED"/>
    <property type="match status" value="1"/>
</dbReference>
<organism evidence="10 11">
    <name type="scientific">Angomonas deanei</name>
    <dbReference type="NCBI Taxonomy" id="59799"/>
    <lineage>
        <taxon>Eukaryota</taxon>
        <taxon>Discoba</taxon>
        <taxon>Euglenozoa</taxon>
        <taxon>Kinetoplastea</taxon>
        <taxon>Metakinetoplastina</taxon>
        <taxon>Trypanosomatida</taxon>
        <taxon>Trypanosomatidae</taxon>
        <taxon>Strigomonadinae</taxon>
        <taxon>Angomonas</taxon>
    </lineage>
</organism>
<protein>
    <submittedName>
        <fullName evidence="10">Cys/Met metabolism PLP-dependent enzyme, putative</fullName>
    </submittedName>
</protein>
<dbReference type="NCBIfam" id="TIGR01324">
    <property type="entry name" value="cysta_beta_ly_B"/>
    <property type="match status" value="1"/>
</dbReference>
<dbReference type="FunFam" id="3.40.640.10:FF:000046">
    <property type="entry name" value="Cystathionine gamma-lyase"/>
    <property type="match status" value="1"/>
</dbReference>
<dbReference type="SUPFAM" id="SSF53383">
    <property type="entry name" value="PLP-dependent transferases"/>
    <property type="match status" value="1"/>
</dbReference>
<evidence type="ECO:0000256" key="6">
    <source>
        <dbReference type="ARBA" id="ARBA00047517"/>
    </source>
</evidence>
<evidence type="ECO:0000256" key="7">
    <source>
        <dbReference type="ARBA" id="ARBA00047625"/>
    </source>
</evidence>
<dbReference type="InterPro" id="IPR000277">
    <property type="entry name" value="Cys/Met-Metab_PyrdxlP-dep_enz"/>
</dbReference>
<evidence type="ECO:0000256" key="3">
    <source>
        <dbReference type="ARBA" id="ARBA00022898"/>
    </source>
</evidence>
<dbReference type="VEuPathDB" id="TriTrypDB:ADEAN_000513000"/>
<name>A0A7G2CF98_9TRYP</name>
<dbReference type="GO" id="GO:0030170">
    <property type="term" value="F:pyridoxal phosphate binding"/>
    <property type="evidence" value="ECO:0007669"/>
    <property type="project" value="InterPro"/>
</dbReference>
<reference evidence="10 11" key="1">
    <citation type="submission" date="2020-08" db="EMBL/GenBank/DDBJ databases">
        <authorList>
            <person name="Newling K."/>
            <person name="Davey J."/>
            <person name="Forrester S."/>
        </authorList>
    </citation>
    <scope>NUCLEOTIDE SEQUENCE [LARGE SCALE GENOMIC DNA]</scope>
    <source>
        <strain evidence="11">Crithidia deanei Carvalho (ATCC PRA-265)</strain>
    </source>
</reference>
<evidence type="ECO:0000313" key="11">
    <source>
        <dbReference type="Proteomes" id="UP000515908"/>
    </source>
</evidence>
<sequence>MSDSLENKAVGLETRIGHSGRNVSEQHGFVNSPIYRGSTVVHETFAQVENPKLIKFFYGTHGNPTVKNLEDAWSQLTGAAGTVIQSSGLAAIVLAILSVAKAGDNILMVDSVYLPSRNFSNKILKRLNVSVTYYKPTITADELRTLFQQHPNTSILFLESPGSQTFEIQDVPALTAVAREFNAASLLDNTWATPIFFDALKHGVDISIEAGTKYLGGHSDLLMGLCAANAKWYPALRETYLLLGSIPGNEDCFLALRGLRTLHLRLKEAERRALDAASWLQKQPQVLKVIHPAFPDCPGHEFWKRDFTGSSGLFSFILKPQYTREDAFRMVESLKLFSIGFSWGGFESLVMFYDCTSFRTTEKFNPGGCLIRVSFGLEDQEDLKADLLQGLRSLDNKQKGAANVSHL</sequence>
<dbReference type="Gene3D" id="3.40.640.10">
    <property type="entry name" value="Type I PLP-dependent aspartate aminotransferase-like (Major domain)"/>
    <property type="match status" value="1"/>
</dbReference>
<gene>
    <name evidence="10" type="ORF">ADEAN_000513000</name>
</gene>
<dbReference type="InterPro" id="IPR015422">
    <property type="entry name" value="PyrdxlP-dep_Trfase_small"/>
</dbReference>
<dbReference type="InterPro" id="IPR054542">
    <property type="entry name" value="Cys_met_metab_PP"/>
</dbReference>